<dbReference type="SUPFAM" id="SSF55785">
    <property type="entry name" value="PYP-like sensor domain (PAS domain)"/>
    <property type="match status" value="2"/>
</dbReference>
<dbReference type="SMART" id="SM00065">
    <property type="entry name" value="GAF"/>
    <property type="match status" value="2"/>
</dbReference>
<feature type="domain" description="PAS" evidence="9">
    <location>
        <begin position="2"/>
        <end position="73"/>
    </location>
</feature>
<dbReference type="CDD" id="cd00082">
    <property type="entry name" value="HisKA"/>
    <property type="match status" value="1"/>
</dbReference>
<evidence type="ECO:0000259" key="9">
    <source>
        <dbReference type="PROSITE" id="PS50112"/>
    </source>
</evidence>
<dbReference type="SMART" id="SM00388">
    <property type="entry name" value="HisKA"/>
    <property type="match status" value="1"/>
</dbReference>
<dbReference type="SMART" id="SM00448">
    <property type="entry name" value="REC"/>
    <property type="match status" value="1"/>
</dbReference>
<dbReference type="Pfam" id="PF13185">
    <property type="entry name" value="GAF_2"/>
    <property type="match status" value="1"/>
</dbReference>
<evidence type="ECO:0000256" key="5">
    <source>
        <dbReference type="ARBA" id="ARBA00022840"/>
    </source>
</evidence>
<evidence type="ECO:0000259" key="7">
    <source>
        <dbReference type="PROSITE" id="PS50109"/>
    </source>
</evidence>
<keyword evidence="6" id="KW-0902">Two-component regulatory system</keyword>
<dbReference type="CDD" id="cd00130">
    <property type="entry name" value="PAS"/>
    <property type="match status" value="2"/>
</dbReference>
<dbReference type="InterPro" id="IPR001789">
    <property type="entry name" value="Sig_transdc_resp-reg_receiver"/>
</dbReference>
<dbReference type="PANTHER" id="PTHR43065">
    <property type="entry name" value="SENSOR HISTIDINE KINASE"/>
    <property type="match status" value="1"/>
</dbReference>
<dbReference type="InterPro" id="IPR000700">
    <property type="entry name" value="PAS-assoc_C"/>
</dbReference>
<accession>A0ABY6HS26</accession>
<evidence type="ECO:0000256" key="3">
    <source>
        <dbReference type="ARBA" id="ARBA00022741"/>
    </source>
</evidence>
<dbReference type="PROSITE" id="PS50112">
    <property type="entry name" value="PAS"/>
    <property type="match status" value="2"/>
</dbReference>
<feature type="domain" description="PAS" evidence="9">
    <location>
        <begin position="301"/>
        <end position="374"/>
    </location>
</feature>
<feature type="domain" description="Histidine kinase" evidence="7">
    <location>
        <begin position="628"/>
        <end position="852"/>
    </location>
</feature>
<dbReference type="InterPro" id="IPR003018">
    <property type="entry name" value="GAF"/>
</dbReference>
<dbReference type="CDD" id="cd00156">
    <property type="entry name" value="REC"/>
    <property type="match status" value="1"/>
</dbReference>
<evidence type="ECO:0000259" key="10">
    <source>
        <dbReference type="PROSITE" id="PS50113"/>
    </source>
</evidence>
<evidence type="ECO:0000256" key="4">
    <source>
        <dbReference type="ARBA" id="ARBA00022777"/>
    </source>
</evidence>
<dbReference type="Gene3D" id="3.40.50.2300">
    <property type="match status" value="1"/>
</dbReference>
<dbReference type="Pfam" id="PF00072">
    <property type="entry name" value="Response_reg"/>
    <property type="match status" value="1"/>
</dbReference>
<dbReference type="Pfam" id="PF02518">
    <property type="entry name" value="HATPase_c"/>
    <property type="match status" value="1"/>
</dbReference>
<feature type="domain" description="Response regulatory" evidence="8">
    <location>
        <begin position="870"/>
        <end position="986"/>
    </location>
</feature>
<dbReference type="PROSITE" id="PS50109">
    <property type="entry name" value="HIS_KIN"/>
    <property type="match status" value="1"/>
</dbReference>
<dbReference type="GO" id="GO:0032259">
    <property type="term" value="P:methylation"/>
    <property type="evidence" value="ECO:0007669"/>
    <property type="project" value="UniProtKB-KW"/>
</dbReference>
<dbReference type="GO" id="GO:0004673">
    <property type="term" value="F:protein histidine kinase activity"/>
    <property type="evidence" value="ECO:0007669"/>
    <property type="project" value="UniProtKB-EC"/>
</dbReference>
<dbReference type="Pfam" id="PF00512">
    <property type="entry name" value="HisKA"/>
    <property type="match status" value="1"/>
</dbReference>
<keyword evidence="3" id="KW-0547">Nucleotide-binding</keyword>
<organism evidence="11 12">
    <name type="scientific">Candidatus Lokiarchaeum ossiferum</name>
    <dbReference type="NCBI Taxonomy" id="2951803"/>
    <lineage>
        <taxon>Archaea</taxon>
        <taxon>Promethearchaeati</taxon>
        <taxon>Promethearchaeota</taxon>
        <taxon>Promethearchaeia</taxon>
        <taxon>Promethearchaeales</taxon>
        <taxon>Promethearchaeaceae</taxon>
        <taxon>Candidatus Lokiarchaeum</taxon>
    </lineage>
</organism>
<evidence type="ECO:0000259" key="8">
    <source>
        <dbReference type="PROSITE" id="PS50110"/>
    </source>
</evidence>
<evidence type="ECO:0000256" key="2">
    <source>
        <dbReference type="ARBA" id="ARBA00022679"/>
    </source>
</evidence>
<dbReference type="SMART" id="SM00086">
    <property type="entry name" value="PAC"/>
    <property type="match status" value="2"/>
</dbReference>
<dbReference type="PROSITE" id="PS50113">
    <property type="entry name" value="PAC"/>
    <property type="match status" value="1"/>
</dbReference>
<dbReference type="SMART" id="SM00387">
    <property type="entry name" value="HATPase_c"/>
    <property type="match status" value="1"/>
</dbReference>
<dbReference type="PRINTS" id="PR00344">
    <property type="entry name" value="BCTRLSENSOR"/>
</dbReference>
<dbReference type="Proteomes" id="UP001208689">
    <property type="component" value="Chromosome"/>
</dbReference>
<dbReference type="PANTHER" id="PTHR43065:SF46">
    <property type="entry name" value="C4-DICARBOXYLATE TRANSPORT SENSOR PROTEIN DCTB"/>
    <property type="match status" value="1"/>
</dbReference>
<dbReference type="InterPro" id="IPR003661">
    <property type="entry name" value="HisK_dim/P_dom"/>
</dbReference>
<dbReference type="NCBIfam" id="TIGR00229">
    <property type="entry name" value="sensory_box"/>
    <property type="match status" value="2"/>
</dbReference>
<dbReference type="InterPro" id="IPR005467">
    <property type="entry name" value="His_kinase_dom"/>
</dbReference>
<reference evidence="11" key="1">
    <citation type="submission" date="2022-09" db="EMBL/GenBank/DDBJ databases">
        <title>Actin cytoskeleton and complex cell architecture in an #Asgard archaeon.</title>
        <authorList>
            <person name="Ponce Toledo R.I."/>
            <person name="Schleper C."/>
            <person name="Rodrigues Oliveira T."/>
            <person name="Wollweber F."/>
            <person name="Xu J."/>
            <person name="Rittmann S."/>
            <person name="Klingl A."/>
            <person name="Pilhofer M."/>
        </authorList>
    </citation>
    <scope>NUCLEOTIDE SEQUENCE</scope>
    <source>
        <strain evidence="11">B-35</strain>
    </source>
</reference>
<name>A0ABY6HS26_9ARCH</name>
<dbReference type="SUPFAM" id="SSF55781">
    <property type="entry name" value="GAF domain-like"/>
    <property type="match status" value="2"/>
</dbReference>
<dbReference type="InterPro" id="IPR003594">
    <property type="entry name" value="HATPase_dom"/>
</dbReference>
<dbReference type="InterPro" id="IPR029016">
    <property type="entry name" value="GAF-like_dom_sf"/>
</dbReference>
<sequence>MSEQIYRQVFEGAAEGILIADVNTKEFLFANPAICNLLKYSKDELIRLSVLDIHPKEELDHVLSEFNAQARGEKIVAMSIPCLRKDGKVIYADINTTRVIINNKEYNLGFFSDVTSRIDALKQAQDHIIFLESLDKIEVAIRSATNAEELLHNVLQEVFAIFNCDRAFLFYPCDPESPSYRIPFEIFKKEYPGASIQDLDQPMRPGEVDICRAVLATSNPISYGPNGDFPLYTEGTEQFGILSQLVIAIHPKLDKPWILGLHQCSFARIWSPAEYTLLKEIGRRISDGLNSLLIFQQLQESQMEYKNLLDAIPDMVWVSDLEEKFLFASEGWKRIAGYDPKELIGKPFYDIMVKEEQAELDFAPEEYQEGVKEKFDDLKTKEAAYRDFLNWNYHKNGEKRCHSSSAVPRYDKQGKFIGYVGIDKDITDWVKAERALKMNQIRLEAQIKLNNMISSSITQITDFTLNEAIKMTESELGYLAFINHDESILTIQSWSQKTMKQCQIKDKPLKFQVKDTGLWGESIRQRKPTITNDYDAPNPFKKGIPEGHIHLSRHLNVPIFEKDKIVALIGVANKKENYDEADISQLTLLVQAMWMIITRKKSEEELQKVEDQLIQSRKMEAIGQLAGGVAHDFNNILAGILGAAEVLMDINTDNSNQIEFLEMIIQDVKRASTLTNKLLTFSHKNKKKFETIDCLEVINDTISILKRAIDKKINIKFENNAVQSIIYGDEFQLENAFMNIGINGSQAMKNGGNLNFKTSNVYLDQTYCDHSIFSITPGDYFMLEIKDEGIGIVPEHLTKIFEPFFTTKELGKGTGLGLSVTYGIIQEHNGAIKVTSEVDVGSNFTIYLPLTKDPLTIQLPKKITHEGKGTILLIDDEEMIRYPAKRILEGMGYHIILAENGRDGVNKFIQHQDSIILVILDMIMPIMNGRDTFLELRRIDAKCKIIIATGYAKEEKIEELRQMGLSGVIKKPYLKSELSILLSNIFSNHS</sequence>
<keyword evidence="5" id="KW-0067">ATP-binding</keyword>
<dbReference type="Pfam" id="PF13426">
    <property type="entry name" value="PAS_9"/>
    <property type="match status" value="1"/>
</dbReference>
<feature type="domain" description="PAC" evidence="10">
    <location>
        <begin position="379"/>
        <end position="438"/>
    </location>
</feature>
<keyword evidence="12" id="KW-1185">Reference proteome</keyword>
<dbReference type="Gene3D" id="3.30.450.20">
    <property type="entry name" value="PAS domain"/>
    <property type="match status" value="2"/>
</dbReference>
<dbReference type="InterPro" id="IPR036097">
    <property type="entry name" value="HisK_dim/P_sf"/>
</dbReference>
<evidence type="ECO:0000256" key="1">
    <source>
        <dbReference type="ARBA" id="ARBA00022553"/>
    </source>
</evidence>
<keyword evidence="1" id="KW-0597">Phosphoprotein</keyword>
<dbReference type="InterPro" id="IPR013767">
    <property type="entry name" value="PAS_fold"/>
</dbReference>
<keyword evidence="2 11" id="KW-0808">Transferase</keyword>
<dbReference type="SUPFAM" id="SSF52172">
    <property type="entry name" value="CheY-like"/>
    <property type="match status" value="1"/>
</dbReference>
<keyword evidence="11" id="KW-0489">Methyltransferase</keyword>
<dbReference type="SUPFAM" id="SSF55874">
    <property type="entry name" value="ATPase domain of HSP90 chaperone/DNA topoisomerase II/histidine kinase"/>
    <property type="match status" value="1"/>
</dbReference>
<dbReference type="Gene3D" id="1.10.287.130">
    <property type="match status" value="1"/>
</dbReference>
<dbReference type="InterPro" id="IPR011006">
    <property type="entry name" value="CheY-like_superfamily"/>
</dbReference>
<dbReference type="PROSITE" id="PS50110">
    <property type="entry name" value="RESPONSE_REGULATORY"/>
    <property type="match status" value="1"/>
</dbReference>
<dbReference type="Gene3D" id="3.30.565.10">
    <property type="entry name" value="Histidine kinase-like ATPase, C-terminal domain"/>
    <property type="match status" value="1"/>
</dbReference>
<gene>
    <name evidence="11" type="ORF">NEF87_002506</name>
</gene>
<keyword evidence="4" id="KW-0418">Kinase</keyword>
<dbReference type="InterPro" id="IPR001610">
    <property type="entry name" value="PAC"/>
</dbReference>
<dbReference type="Pfam" id="PF00989">
    <property type="entry name" value="PAS"/>
    <property type="match status" value="1"/>
</dbReference>
<dbReference type="EMBL" id="CP104013">
    <property type="protein sequence ID" value="UYP46221.1"/>
    <property type="molecule type" value="Genomic_DNA"/>
</dbReference>
<protein>
    <submittedName>
        <fullName evidence="11">Methyl sulfide methyltransferase-associated sensor</fullName>
        <ecNumber evidence="11">2.7.13.3</ecNumber>
    </submittedName>
</protein>
<dbReference type="InterPro" id="IPR004358">
    <property type="entry name" value="Sig_transdc_His_kin-like_C"/>
</dbReference>
<dbReference type="SMART" id="SM00091">
    <property type="entry name" value="PAS"/>
    <property type="match status" value="2"/>
</dbReference>
<dbReference type="GO" id="GO:0008168">
    <property type="term" value="F:methyltransferase activity"/>
    <property type="evidence" value="ECO:0007669"/>
    <property type="project" value="UniProtKB-KW"/>
</dbReference>
<dbReference type="EC" id="2.7.13.3" evidence="11"/>
<dbReference type="InterPro" id="IPR036890">
    <property type="entry name" value="HATPase_C_sf"/>
</dbReference>
<evidence type="ECO:0000313" key="11">
    <source>
        <dbReference type="EMBL" id="UYP46221.1"/>
    </source>
</evidence>
<evidence type="ECO:0000313" key="12">
    <source>
        <dbReference type="Proteomes" id="UP001208689"/>
    </source>
</evidence>
<proteinExistence type="predicted"/>
<dbReference type="Pfam" id="PF01590">
    <property type="entry name" value="GAF"/>
    <property type="match status" value="1"/>
</dbReference>
<dbReference type="InterPro" id="IPR035965">
    <property type="entry name" value="PAS-like_dom_sf"/>
</dbReference>
<dbReference type="Gene3D" id="3.30.450.40">
    <property type="match status" value="2"/>
</dbReference>
<dbReference type="InterPro" id="IPR000014">
    <property type="entry name" value="PAS"/>
</dbReference>
<evidence type="ECO:0000256" key="6">
    <source>
        <dbReference type="ARBA" id="ARBA00023012"/>
    </source>
</evidence>
<dbReference type="SUPFAM" id="SSF47384">
    <property type="entry name" value="Homodimeric domain of signal transducing histidine kinase"/>
    <property type="match status" value="1"/>
</dbReference>